<dbReference type="InterPro" id="IPR033133">
    <property type="entry name" value="PUM-HD"/>
</dbReference>
<evidence type="ECO:0000256" key="3">
    <source>
        <dbReference type="SAM" id="MobiDB-lite"/>
    </source>
</evidence>
<keyword evidence="1" id="KW-0677">Repeat</keyword>
<feature type="repeat" description="Pumilio" evidence="2">
    <location>
        <begin position="69"/>
        <end position="104"/>
    </location>
</feature>
<feature type="region of interest" description="Disordered" evidence="3">
    <location>
        <begin position="550"/>
        <end position="588"/>
    </location>
</feature>
<dbReference type="PROSITE" id="PS50302">
    <property type="entry name" value="PUM"/>
    <property type="match status" value="2"/>
</dbReference>
<dbReference type="InterPro" id="IPR011989">
    <property type="entry name" value="ARM-like"/>
</dbReference>
<dbReference type="InterPro" id="IPR040059">
    <property type="entry name" value="PUM3"/>
</dbReference>
<proteinExistence type="predicted"/>
<feature type="region of interest" description="Disordered" evidence="3">
    <location>
        <begin position="386"/>
        <end position="419"/>
    </location>
</feature>
<evidence type="ECO:0000256" key="2">
    <source>
        <dbReference type="PROSITE-ProRule" id="PRU00317"/>
    </source>
</evidence>
<feature type="compositionally biased region" description="Basic and acidic residues" evidence="3">
    <location>
        <begin position="7"/>
        <end position="23"/>
    </location>
</feature>
<dbReference type="PANTHER" id="PTHR13389:SF0">
    <property type="entry name" value="PUMILIO HOMOLOG 3"/>
    <property type="match status" value="1"/>
</dbReference>
<sequence>MAKTPKWKADGGGDKRSKAERKAEVREKKARLRKNYALVQEIVFIWEKLRPREVTAEQRGKLVTLVLSKVRGRVLDLVTNHRASRVIQFCLKYGSDVQRRQILEEVRPNVLELAKNKYGHHLVQKLVNKSPREDLPKLARLFEGHVPSLLKHQFGCDVINDLYFVADRRLKGLLLRGCYSKRFAMALEAEGEGGAGVKGRADDSLGKLLTEESGFKRAHIMQDLYNLVHPVIEKGLVHGPMMHKLIVEYLLNAPSAFVEEVVQTMAEVGDAVMKMVHTREGARASAMVVAYGTPKTRKAVVRNFKGYVREVAMDEWGSTVLATVLDRVDDTALTKKVVVPEVRKCLGELLLDRCGRRVVLNLLNPGSSLYWPPHLLKIMHPPERKLESRHKSMPGAADDLDLDDADVDGDGGNADGGAGSAEKLVERLLGVSKKDSYVRRQEVLGHGKDSLSEAIISQCLSNMGTLLRSPFGADAIAEVATGGVDGILTDCSPEGVQKIHEAVFELCAQPRPVAVPAADGENVEDAGVGASDASTGGKVVGGIPVVRTGQRKKPIVGDAMGGCDSGSEDGDSSESMPNDGSEEDDDDFQTAHEDFDEDLGVMDDEFPVHNDANESGKCSPPNRHPLDDLYASRALRRMVAASAVNGIRGACARDVVSGLWLRCFQGRCSEWVGSPAKHILSALLHCGCPAVVEACAKEMKPLVSVPLEKWSAELKASMGKRKGKDGGGTKKPNS</sequence>
<dbReference type="OrthoDB" id="497380at2759"/>
<protein>
    <recommendedName>
        <fullName evidence="4">PUM-HD domain-containing protein</fullName>
    </recommendedName>
</protein>
<evidence type="ECO:0000313" key="6">
    <source>
        <dbReference type="Proteomes" id="UP000708148"/>
    </source>
</evidence>
<evidence type="ECO:0000313" key="5">
    <source>
        <dbReference type="EMBL" id="CAD7699200.1"/>
    </source>
</evidence>
<comment type="caution">
    <text evidence="5">The sequence shown here is derived from an EMBL/GenBank/DDBJ whole genome shotgun (WGS) entry which is preliminary data.</text>
</comment>
<dbReference type="InterPro" id="IPR016024">
    <property type="entry name" value="ARM-type_fold"/>
</dbReference>
<dbReference type="Proteomes" id="UP000708148">
    <property type="component" value="Unassembled WGS sequence"/>
</dbReference>
<feature type="compositionally biased region" description="Gly residues" evidence="3">
    <location>
        <begin position="410"/>
        <end position="419"/>
    </location>
</feature>
<reference evidence="5" key="1">
    <citation type="submission" date="2020-12" db="EMBL/GenBank/DDBJ databases">
        <authorList>
            <person name="Iha C."/>
        </authorList>
    </citation>
    <scope>NUCLEOTIDE SEQUENCE</scope>
</reference>
<dbReference type="EMBL" id="CAJHUC010000970">
    <property type="protein sequence ID" value="CAD7699200.1"/>
    <property type="molecule type" value="Genomic_DNA"/>
</dbReference>
<feature type="region of interest" description="Disordered" evidence="3">
    <location>
        <begin position="1"/>
        <end position="23"/>
    </location>
</feature>
<evidence type="ECO:0000259" key="4">
    <source>
        <dbReference type="PROSITE" id="PS50303"/>
    </source>
</evidence>
<evidence type="ECO:0000256" key="1">
    <source>
        <dbReference type="ARBA" id="ARBA00022737"/>
    </source>
</evidence>
<keyword evidence="6" id="KW-1185">Reference proteome</keyword>
<dbReference type="GO" id="GO:0005730">
    <property type="term" value="C:nucleolus"/>
    <property type="evidence" value="ECO:0007669"/>
    <property type="project" value="TreeGrafter"/>
</dbReference>
<dbReference type="SMART" id="SM00025">
    <property type="entry name" value="Pumilio"/>
    <property type="match status" value="5"/>
</dbReference>
<feature type="repeat" description="Pumilio" evidence="2">
    <location>
        <begin position="105"/>
        <end position="143"/>
    </location>
</feature>
<feature type="compositionally biased region" description="Acidic residues" evidence="3">
    <location>
        <begin position="398"/>
        <end position="409"/>
    </location>
</feature>
<dbReference type="PROSITE" id="PS50303">
    <property type="entry name" value="PUM_HD"/>
    <property type="match status" value="1"/>
</dbReference>
<name>A0A8S1IZK4_9CHLO</name>
<dbReference type="InterPro" id="IPR001313">
    <property type="entry name" value="Pumilio_RNA-bd_rpt"/>
</dbReference>
<dbReference type="Gene3D" id="1.25.10.10">
    <property type="entry name" value="Leucine-rich Repeat Variant"/>
    <property type="match status" value="1"/>
</dbReference>
<dbReference type="AlphaFoldDB" id="A0A8S1IZK4"/>
<dbReference type="PANTHER" id="PTHR13389">
    <property type="entry name" value="PUMILIO HOMOLOG 3"/>
    <property type="match status" value="1"/>
</dbReference>
<dbReference type="GO" id="GO:0003729">
    <property type="term" value="F:mRNA binding"/>
    <property type="evidence" value="ECO:0007669"/>
    <property type="project" value="TreeGrafter"/>
</dbReference>
<feature type="domain" description="PUM-HD" evidence="4">
    <location>
        <begin position="47"/>
        <end position="404"/>
    </location>
</feature>
<dbReference type="SUPFAM" id="SSF48371">
    <property type="entry name" value="ARM repeat"/>
    <property type="match status" value="1"/>
</dbReference>
<accession>A0A8S1IZK4</accession>
<organism evidence="5 6">
    <name type="scientific">Ostreobium quekettii</name>
    <dbReference type="NCBI Taxonomy" id="121088"/>
    <lineage>
        <taxon>Eukaryota</taxon>
        <taxon>Viridiplantae</taxon>
        <taxon>Chlorophyta</taxon>
        <taxon>core chlorophytes</taxon>
        <taxon>Ulvophyceae</taxon>
        <taxon>TCBD clade</taxon>
        <taxon>Bryopsidales</taxon>
        <taxon>Ostreobineae</taxon>
        <taxon>Ostreobiaceae</taxon>
        <taxon>Ostreobium</taxon>
    </lineage>
</organism>
<dbReference type="Pfam" id="PF00806">
    <property type="entry name" value="PUF"/>
    <property type="match status" value="3"/>
</dbReference>
<gene>
    <name evidence="5" type="ORF">OSTQU699_LOCUS4559</name>
</gene>
<dbReference type="GO" id="GO:0006417">
    <property type="term" value="P:regulation of translation"/>
    <property type="evidence" value="ECO:0007669"/>
    <property type="project" value="TreeGrafter"/>
</dbReference>